<dbReference type="AlphaFoldDB" id="A0A5C3MNK9"/>
<evidence type="ECO:0000259" key="2">
    <source>
        <dbReference type="Pfam" id="PF20411"/>
    </source>
</evidence>
<gene>
    <name evidence="3" type="ORF">OE88DRAFT_1739450</name>
</gene>
<dbReference type="Pfam" id="PF20411">
    <property type="entry name" value="DUF6697"/>
    <property type="match status" value="1"/>
</dbReference>
<accession>A0A5C3MNK9</accession>
<dbReference type="EMBL" id="ML213530">
    <property type="protein sequence ID" value="TFK46345.1"/>
    <property type="molecule type" value="Genomic_DNA"/>
</dbReference>
<keyword evidence="4" id="KW-1185">Reference proteome</keyword>
<dbReference type="Proteomes" id="UP000305948">
    <property type="component" value="Unassembled WGS sequence"/>
</dbReference>
<reference evidence="3 4" key="1">
    <citation type="journal article" date="2019" name="Nat. Ecol. Evol.">
        <title>Megaphylogeny resolves global patterns of mushroom evolution.</title>
        <authorList>
            <person name="Varga T."/>
            <person name="Krizsan K."/>
            <person name="Foldi C."/>
            <person name="Dima B."/>
            <person name="Sanchez-Garcia M."/>
            <person name="Sanchez-Ramirez S."/>
            <person name="Szollosi G.J."/>
            <person name="Szarkandi J.G."/>
            <person name="Papp V."/>
            <person name="Albert L."/>
            <person name="Andreopoulos W."/>
            <person name="Angelini C."/>
            <person name="Antonin V."/>
            <person name="Barry K.W."/>
            <person name="Bougher N.L."/>
            <person name="Buchanan P."/>
            <person name="Buyck B."/>
            <person name="Bense V."/>
            <person name="Catcheside P."/>
            <person name="Chovatia M."/>
            <person name="Cooper J."/>
            <person name="Damon W."/>
            <person name="Desjardin D."/>
            <person name="Finy P."/>
            <person name="Geml J."/>
            <person name="Haridas S."/>
            <person name="Hughes K."/>
            <person name="Justo A."/>
            <person name="Karasinski D."/>
            <person name="Kautmanova I."/>
            <person name="Kiss B."/>
            <person name="Kocsube S."/>
            <person name="Kotiranta H."/>
            <person name="LaButti K.M."/>
            <person name="Lechner B.E."/>
            <person name="Liimatainen K."/>
            <person name="Lipzen A."/>
            <person name="Lukacs Z."/>
            <person name="Mihaltcheva S."/>
            <person name="Morgado L.N."/>
            <person name="Niskanen T."/>
            <person name="Noordeloos M.E."/>
            <person name="Ohm R.A."/>
            <person name="Ortiz-Santana B."/>
            <person name="Ovrebo C."/>
            <person name="Racz N."/>
            <person name="Riley R."/>
            <person name="Savchenko A."/>
            <person name="Shiryaev A."/>
            <person name="Soop K."/>
            <person name="Spirin V."/>
            <person name="Szebenyi C."/>
            <person name="Tomsovsky M."/>
            <person name="Tulloss R.E."/>
            <person name="Uehling J."/>
            <person name="Grigoriev I.V."/>
            <person name="Vagvolgyi C."/>
            <person name="Papp T."/>
            <person name="Martin F.M."/>
            <person name="Miettinen O."/>
            <person name="Hibbett D.S."/>
            <person name="Nagy L.G."/>
        </authorList>
    </citation>
    <scope>NUCLEOTIDE SEQUENCE [LARGE SCALE GENOMIC DNA]</scope>
    <source>
        <strain evidence="3 4">OMC1185</strain>
    </source>
</reference>
<feature type="compositionally biased region" description="Basic and acidic residues" evidence="1">
    <location>
        <begin position="354"/>
        <end position="366"/>
    </location>
</feature>
<feature type="region of interest" description="Disordered" evidence="1">
    <location>
        <begin position="331"/>
        <end position="386"/>
    </location>
</feature>
<evidence type="ECO:0000313" key="4">
    <source>
        <dbReference type="Proteomes" id="UP000305948"/>
    </source>
</evidence>
<name>A0A5C3MNK9_9AGAM</name>
<dbReference type="OrthoDB" id="3214033at2759"/>
<proteinExistence type="predicted"/>
<dbReference type="InterPro" id="IPR046520">
    <property type="entry name" value="DUF6697"/>
</dbReference>
<evidence type="ECO:0000313" key="3">
    <source>
        <dbReference type="EMBL" id="TFK46345.1"/>
    </source>
</evidence>
<feature type="domain" description="DUF6697" evidence="2">
    <location>
        <begin position="186"/>
        <end position="320"/>
    </location>
</feature>
<protein>
    <recommendedName>
        <fullName evidence="2">DUF6697 domain-containing protein</fullName>
    </recommendedName>
</protein>
<evidence type="ECO:0000256" key="1">
    <source>
        <dbReference type="SAM" id="MobiDB-lite"/>
    </source>
</evidence>
<organism evidence="3 4">
    <name type="scientific">Heliocybe sulcata</name>
    <dbReference type="NCBI Taxonomy" id="5364"/>
    <lineage>
        <taxon>Eukaryota</taxon>
        <taxon>Fungi</taxon>
        <taxon>Dikarya</taxon>
        <taxon>Basidiomycota</taxon>
        <taxon>Agaricomycotina</taxon>
        <taxon>Agaricomycetes</taxon>
        <taxon>Gloeophyllales</taxon>
        <taxon>Gloeophyllaceae</taxon>
        <taxon>Heliocybe</taxon>
    </lineage>
</organism>
<sequence>MPVVSIDAVHSQELVEFWSAKYKAAKDELEALKARHQADSTMLSRQGKLKSEGYSNGELLLNELLSTLKSEVQERKGSHGKILETISKSGESRQKLLTQLMESEKDRLDLTKRVGSLEAEHVTMSVQIQQFYLQSRILAHEAEERRLRMLAALFPALDPITASQPVRLAQPYLIQSSLAPEFRDFHLYLVPRPPSYLPVRVTAPGKHGYWFYPPWVLPPGLEFELIVEVREMEWLYLGRYISAVFEGGEMKLSEWLSFDEQTKAKHCMRVASQGTPPGSVPSLAAQAEVKRKYEVGEWSVPCYSLRCVGYDVALFRALHAAGAAQGQVKRGLDDMTEGGGERATRSEAVVTRSTSKEALRESRSNKENVAGRLKKKVKMEPYAVSP</sequence>